<feature type="region of interest" description="Disordered" evidence="1">
    <location>
        <begin position="40"/>
        <end position="69"/>
    </location>
</feature>
<keyword evidence="3" id="KW-1185">Reference proteome</keyword>
<organism evidence="2 3">
    <name type="scientific">Ogataea polymorpha</name>
    <dbReference type="NCBI Taxonomy" id="460523"/>
    <lineage>
        <taxon>Eukaryota</taxon>
        <taxon>Fungi</taxon>
        <taxon>Dikarya</taxon>
        <taxon>Ascomycota</taxon>
        <taxon>Saccharomycotina</taxon>
        <taxon>Pichiomycetes</taxon>
        <taxon>Pichiales</taxon>
        <taxon>Pichiaceae</taxon>
        <taxon>Ogataea</taxon>
    </lineage>
</organism>
<dbReference type="Proteomes" id="UP000788993">
    <property type="component" value="Unassembled WGS sequence"/>
</dbReference>
<reference evidence="2" key="1">
    <citation type="journal article" date="2021" name="Open Biol.">
        <title>Shared evolutionary footprints suggest mitochondrial oxidative damage underlies multiple complex I losses in fungi.</title>
        <authorList>
            <person name="Schikora-Tamarit M.A."/>
            <person name="Marcet-Houben M."/>
            <person name="Nosek J."/>
            <person name="Gabaldon T."/>
        </authorList>
    </citation>
    <scope>NUCLEOTIDE SEQUENCE</scope>
    <source>
        <strain evidence="2">NCAIM Y.01608</strain>
    </source>
</reference>
<dbReference type="EMBL" id="JAEUBD010000983">
    <property type="protein sequence ID" value="KAH3670172.1"/>
    <property type="molecule type" value="Genomic_DNA"/>
</dbReference>
<dbReference type="AlphaFoldDB" id="A0A9P8PDV1"/>
<sequence length="329" mass="34603">MEPVWVSMVFDGVLCTSRTSRLSDLRCLAKRHANEVTEVINSSARSSNRSSTSPSIEISASPSSAPTDLTSSLSFLRLSTRSPSSSKFCGRTRTGVVKEAAPMELPFRMDGLLFCLTETGCGVPMLSSSGIGMFWNRDRDDSDETLPAIGVAEVPGPAPGTGLDAAALTLVIGVLAPEVPTFCFLIGGCCCTGAFWGGIFPLAICCIFERPAGISRVGLVYSVLQSPEEEECLHPEKATTAGAVPAVDPCSDASPECSAVETCSCRPGPAQSRSVCFQAAAVYPFGKTFQKPCLVPESFVVRPQAFQSLCFAIEHSASAVSCCTSSKPP</sequence>
<evidence type="ECO:0000313" key="3">
    <source>
        <dbReference type="Proteomes" id="UP000788993"/>
    </source>
</evidence>
<accession>A0A9P8PDV1</accession>
<protein>
    <submittedName>
        <fullName evidence="2">Uncharacterized protein</fullName>
    </submittedName>
</protein>
<evidence type="ECO:0000256" key="1">
    <source>
        <dbReference type="SAM" id="MobiDB-lite"/>
    </source>
</evidence>
<comment type="caution">
    <text evidence="2">The sequence shown here is derived from an EMBL/GenBank/DDBJ whole genome shotgun (WGS) entry which is preliminary data.</text>
</comment>
<gene>
    <name evidence="2" type="ORF">OGATHE_002985</name>
</gene>
<reference evidence="2" key="2">
    <citation type="submission" date="2021-01" db="EMBL/GenBank/DDBJ databases">
        <authorList>
            <person name="Schikora-Tamarit M.A."/>
        </authorList>
    </citation>
    <scope>NUCLEOTIDE SEQUENCE</scope>
    <source>
        <strain evidence="2">NCAIM Y.01608</strain>
    </source>
</reference>
<proteinExistence type="predicted"/>
<name>A0A9P8PDV1_9ASCO</name>
<evidence type="ECO:0000313" key="2">
    <source>
        <dbReference type="EMBL" id="KAH3670172.1"/>
    </source>
</evidence>